<evidence type="ECO:0008006" key="4">
    <source>
        <dbReference type="Google" id="ProtNLM"/>
    </source>
</evidence>
<sequence length="1326" mass="147485">RKLIFVFNRGNVFDKENEIIDKSKEIGNKASALLMEVSELTNRVADDPRAQDLDVAGIKCADATQELLSCAWLVAPSIDESNCQRNLLTACTNLSSSVQALGALYRPLVESSGQNNYGNRLDYKSTDLLDALDKFKAIAQLENVNEMKLNVHDDTKSKRIKFIKTLSRTKHAILDAERHNSDVKWLETQSDHELEELPVIDETKILVAAAKNVFNAVEDNNKKAINQAATEYANSSGKLYYIFNRRGNPKRENQILDLVKVSCELASKMLSKIYQLAKETAGEEGFHLDERGANIVDVAQDLLTAAQITSPSISDPQCKTALLSYTDLFDNLIKDLGDLYLPYGNIAKHQSLVQQICKDSNRVQATLAKLRKACRYGDDTNSLFNESLLSTVGETKNKMKETIALCKKDKLDDLPEPEVEIMSSMTKDNGCFETTSLEPTKRKLFDKLSQLSQTVALLVQAMSNLDTVDSMQLEDKVNDISQLTPEIVEGALSMHKYVDEPTLQAVLDEAKLLCEANHQICSCIVSGNIEELQEAAAKYANCSGKLFYIFSRRNSAKEAQVLNIARSACERTSLMLSRVSRLAEIINNDASDHLDRAGTKLADAAQVLLTNAQVTASSIDDVRCQTALTTAGDNVATSAQALQLIWSPLVQGVHHQIGGQLDKDHQLLMIDLDNLKKTCIMPEYELRQSMQLQSDLASEPNQANRNANERENRSADKEDGVFTIEENPLRQLASKILQRLSAHISDDTIGSEIREQKETFRNKLNAAILALDQANAKCRRNPMNIREECRNICSDAEELSNPIDPRADDTLIDDMLLIENFAKQCSDRVQNIEKSMDLIVDDNSRNILNEKVAVLADACDILRFATKSSISSAASVAFDENIQNMTDFEKKIELMTANDGNIAGIDQSVSEEQSQAVNDAKLALCSGVVGRSGDVVNMLVQYAIRLRDVTPGDQVNRLKLKEHLEKLTNMLKKQTFERGRRVATWQEERGDDVDDVTREIVKEIESYNSKSNEGSDNNILNGDAIELMLADSIDEKKYLNTDVTKKIGEQIQKLNAIVRDLVVKDLKPELLRSRLHELATTATELTSAATFLQVDKDVITAKFIREATADVSTATYNLLNTSKNIDLVSPGGAYRSRLYDACRALIDATNKLARATSPLDKIQRECGDMKRTLQSQEMFLRTEEPSSALNYADSLDMIQSQQEIITPASATSPQLCAAPLRIRHILSLCKDDLDVAERGLPDTKRFCRTLDNMTEVCSKIICTSSLSDEVKGLATNLKVHSKLIQEMVEETSKKVNDDDDNKIKSAAATVHKVFDDLERSVGSKYE</sequence>
<keyword evidence="3" id="KW-1185">Reference proteome</keyword>
<feature type="non-terminal residue" evidence="2">
    <location>
        <position position="1"/>
    </location>
</feature>
<dbReference type="EMBL" id="FZQP02000138">
    <property type="protein sequence ID" value="VVC87566.1"/>
    <property type="molecule type" value="Genomic_DNA"/>
</dbReference>
<dbReference type="InterPro" id="IPR035964">
    <property type="entry name" value="I/LWEQ_dom_sf"/>
</dbReference>
<dbReference type="Proteomes" id="UP000324832">
    <property type="component" value="Unassembled WGS sequence"/>
</dbReference>
<evidence type="ECO:0000313" key="2">
    <source>
        <dbReference type="EMBL" id="VVC87566.1"/>
    </source>
</evidence>
<name>A0A5E4PR35_9NEOP</name>
<feature type="region of interest" description="Disordered" evidence="1">
    <location>
        <begin position="692"/>
        <end position="721"/>
    </location>
</feature>
<reference evidence="2 3" key="1">
    <citation type="submission" date="2017-07" db="EMBL/GenBank/DDBJ databases">
        <authorList>
            <person name="Talla V."/>
            <person name="Backstrom N."/>
        </authorList>
    </citation>
    <scope>NUCLEOTIDE SEQUENCE [LARGE SCALE GENOMIC DNA]</scope>
</reference>
<evidence type="ECO:0000313" key="3">
    <source>
        <dbReference type="Proteomes" id="UP000324832"/>
    </source>
</evidence>
<feature type="compositionally biased region" description="Basic and acidic residues" evidence="1">
    <location>
        <begin position="707"/>
        <end position="720"/>
    </location>
</feature>
<dbReference type="SUPFAM" id="SSF109885">
    <property type="entry name" value="I/LWEQ domain"/>
    <property type="match status" value="1"/>
</dbReference>
<dbReference type="Gene3D" id="1.20.120.230">
    <property type="entry name" value="Alpha-catenin/vinculin-like"/>
    <property type="match status" value="2"/>
</dbReference>
<organism evidence="2 3">
    <name type="scientific">Leptidea sinapis</name>
    <dbReference type="NCBI Taxonomy" id="189913"/>
    <lineage>
        <taxon>Eukaryota</taxon>
        <taxon>Metazoa</taxon>
        <taxon>Ecdysozoa</taxon>
        <taxon>Arthropoda</taxon>
        <taxon>Hexapoda</taxon>
        <taxon>Insecta</taxon>
        <taxon>Pterygota</taxon>
        <taxon>Neoptera</taxon>
        <taxon>Endopterygota</taxon>
        <taxon>Lepidoptera</taxon>
        <taxon>Glossata</taxon>
        <taxon>Ditrysia</taxon>
        <taxon>Papilionoidea</taxon>
        <taxon>Pieridae</taxon>
        <taxon>Dismorphiinae</taxon>
        <taxon>Leptidea</taxon>
    </lineage>
</organism>
<accession>A0A5E4PR35</accession>
<evidence type="ECO:0000256" key="1">
    <source>
        <dbReference type="SAM" id="MobiDB-lite"/>
    </source>
</evidence>
<protein>
    <recommendedName>
        <fullName evidence="4">Vinculin</fullName>
    </recommendedName>
</protein>
<feature type="non-terminal residue" evidence="2">
    <location>
        <position position="1326"/>
    </location>
</feature>
<proteinExistence type="predicted"/>
<gene>
    <name evidence="2" type="ORF">LSINAPIS_LOCUS1140</name>
</gene>
<dbReference type="GO" id="GO:0003779">
    <property type="term" value="F:actin binding"/>
    <property type="evidence" value="ECO:0007669"/>
    <property type="project" value="InterPro"/>
</dbReference>